<evidence type="ECO:0000313" key="2">
    <source>
        <dbReference type="Proteomes" id="UP000005463"/>
    </source>
</evidence>
<name>B1FQY0_9BURK</name>
<dbReference type="Proteomes" id="UP000005463">
    <property type="component" value="Unassembled WGS sequence"/>
</dbReference>
<accession>B1FQY0</accession>
<dbReference type="AlphaFoldDB" id="B1FQY0"/>
<proteinExistence type="predicted"/>
<protein>
    <submittedName>
        <fullName evidence="1">Uncharacterized protein</fullName>
    </submittedName>
</protein>
<evidence type="ECO:0000313" key="1">
    <source>
        <dbReference type="EMBL" id="EDT00040.1"/>
    </source>
</evidence>
<sequence>MSWYVLPVSSTNCGWPLVSVTLKSAVVCMPVSFAAYTIGSTLICVLAPPPIFSNVSRTPSIADSLSLSVKCVCVSVAMEPVDDGSPPTSGAMPSATPTRLRCCVSLSLPKSIVAPLPVLAPAESSSVFDRSPRCAA</sequence>
<gene>
    <name evidence="1" type="ORF">BamIOP4010DRAFT_6441</name>
</gene>
<organism evidence="1 2">
    <name type="scientific">Burkholderia ambifaria IOP40-10</name>
    <dbReference type="NCBI Taxonomy" id="396596"/>
    <lineage>
        <taxon>Bacteria</taxon>
        <taxon>Pseudomonadati</taxon>
        <taxon>Pseudomonadota</taxon>
        <taxon>Betaproteobacteria</taxon>
        <taxon>Burkholderiales</taxon>
        <taxon>Burkholderiaceae</taxon>
        <taxon>Burkholderia</taxon>
        <taxon>Burkholderia cepacia complex</taxon>
    </lineage>
</organism>
<reference evidence="1 2" key="1">
    <citation type="submission" date="2008-03" db="EMBL/GenBank/DDBJ databases">
        <title>Sequencing of the draft genome and assembly of Burkholderia ambifaria IOP40-10.</title>
        <authorList>
            <consortium name="US DOE Joint Genome Institute (JGI-PGF)"/>
            <person name="Copeland A."/>
            <person name="Lucas S."/>
            <person name="Lapidus A."/>
            <person name="Glavina del Rio T."/>
            <person name="Dalin E."/>
            <person name="Tice H."/>
            <person name="Bruce D."/>
            <person name="Goodwin L."/>
            <person name="Pitluck S."/>
            <person name="Larimer F."/>
            <person name="Land M.L."/>
            <person name="Hauser L."/>
            <person name="Tiedje J."/>
            <person name="Richardson P."/>
        </authorList>
    </citation>
    <scope>NUCLEOTIDE SEQUENCE [LARGE SCALE GENOMIC DNA]</scope>
    <source>
        <strain evidence="1 2">IOP40-10</strain>
    </source>
</reference>
<dbReference type="EMBL" id="ABLC01000359">
    <property type="protein sequence ID" value="EDT00040.1"/>
    <property type="molecule type" value="Genomic_DNA"/>
</dbReference>
<comment type="caution">
    <text evidence="1">The sequence shown here is derived from an EMBL/GenBank/DDBJ whole genome shotgun (WGS) entry which is preliminary data.</text>
</comment>